<accession>A0A0E3L8X1</accession>
<feature type="transmembrane region" description="Helical" evidence="1">
    <location>
        <begin position="5"/>
        <end position="21"/>
    </location>
</feature>
<feature type="transmembrane region" description="Helical" evidence="1">
    <location>
        <begin position="27"/>
        <end position="52"/>
    </location>
</feature>
<dbReference type="PATRIC" id="fig|1434120.4.peg.3333"/>
<evidence type="ECO:0000313" key="2">
    <source>
        <dbReference type="EMBL" id="AKB29261.1"/>
    </source>
</evidence>
<dbReference type="InterPro" id="IPR035167">
    <property type="entry name" value="DUF5316"/>
</dbReference>
<keyword evidence="1" id="KW-0812">Transmembrane</keyword>
<protein>
    <recommendedName>
        <fullName evidence="4">Integral membrane protein</fullName>
    </recommendedName>
</protein>
<dbReference type="Pfam" id="PF17247">
    <property type="entry name" value="DUF5316"/>
    <property type="match status" value="1"/>
</dbReference>
<dbReference type="KEGG" id="msw:MSSIT_2542"/>
<dbReference type="RefSeq" id="WP_052721655.1">
    <property type="nucleotide sequence ID" value="NZ_CP009506.1"/>
</dbReference>
<proteinExistence type="predicted"/>
<dbReference type="Proteomes" id="UP000033111">
    <property type="component" value="Chromosome"/>
</dbReference>
<gene>
    <name evidence="2" type="ORF">MSSIT_2542</name>
</gene>
<reference evidence="2 3" key="1">
    <citation type="submission" date="2014-07" db="EMBL/GenBank/DDBJ databases">
        <title>Methanogenic archaea and the global carbon cycle.</title>
        <authorList>
            <person name="Henriksen J.R."/>
            <person name="Luke J."/>
            <person name="Reinhart S."/>
            <person name="Benedict M.N."/>
            <person name="Youngblut N.D."/>
            <person name="Metcalf M.E."/>
            <person name="Whitaker R.J."/>
            <person name="Metcalf W.W."/>
        </authorList>
    </citation>
    <scope>NUCLEOTIDE SEQUENCE [LARGE SCALE GENOMIC DNA]</scope>
    <source>
        <strain evidence="2 3">T4/M</strain>
    </source>
</reference>
<feature type="transmembrane region" description="Helical" evidence="1">
    <location>
        <begin position="73"/>
        <end position="92"/>
    </location>
</feature>
<organism evidence="2 3">
    <name type="scientific">Methanosarcina siciliae T4/M</name>
    <dbReference type="NCBI Taxonomy" id="1434120"/>
    <lineage>
        <taxon>Archaea</taxon>
        <taxon>Methanobacteriati</taxon>
        <taxon>Methanobacteriota</taxon>
        <taxon>Stenosarchaea group</taxon>
        <taxon>Methanomicrobia</taxon>
        <taxon>Methanosarcinales</taxon>
        <taxon>Methanosarcinaceae</taxon>
        <taxon>Methanosarcina</taxon>
    </lineage>
</organism>
<keyword evidence="1" id="KW-1133">Transmembrane helix</keyword>
<keyword evidence="3" id="KW-1185">Reference proteome</keyword>
<dbReference type="OrthoDB" id="376363at2157"/>
<evidence type="ECO:0008006" key="4">
    <source>
        <dbReference type="Google" id="ProtNLM"/>
    </source>
</evidence>
<keyword evidence="1" id="KW-0472">Membrane</keyword>
<dbReference type="GeneID" id="24861428"/>
<evidence type="ECO:0000313" key="3">
    <source>
        <dbReference type="Proteomes" id="UP000033111"/>
    </source>
</evidence>
<dbReference type="EMBL" id="CP009506">
    <property type="protein sequence ID" value="AKB29261.1"/>
    <property type="molecule type" value="Genomic_DNA"/>
</dbReference>
<dbReference type="HOGENOM" id="CLU_163805_2_0_2"/>
<dbReference type="AlphaFoldDB" id="A0A0E3L8X1"/>
<sequence length="97" mass="10861">MKSLLFIDAGIFIIAAVTAFLKRDPGFIIDIIGLTGLIFFVIAGVLSGSFASGDRVRANYEDEYEERKEKNRLSKNLFFVGLFNIAISVLTYEFTLQ</sequence>
<name>A0A0E3L8X1_9EURY</name>
<evidence type="ECO:0000256" key="1">
    <source>
        <dbReference type="SAM" id="Phobius"/>
    </source>
</evidence>